<dbReference type="OrthoDB" id="275232at2"/>
<keyword evidence="3" id="KW-1185">Reference proteome</keyword>
<protein>
    <submittedName>
        <fullName evidence="2">Uncharacterized protein</fullName>
    </submittedName>
</protein>
<sequence length="298" mass="32682">MATPSEPLSERRRDELLSRVGAVLAGAAPAGWTQLLCEYRAAGRHVEVDVTAFRAEGRPVPIRPPVEVVTLLGELRSGMYERGRGTWLSAMLTVEPPATVFADFAHNTEPRWRRTPPPLGFQDELRTHPRDDTHLPAWLRHRAGSAASADRGPTPQTVNVTAPPVPAPADEHVAGDLRMAKVYDGLGGDGRPVVNRPPLDPAEKERVLDYLGAAPVILAARSYDTDPFDPERPPSVPLTFRTDGAWVWPGAVAYHLREHDVAPDPDLLAHVRRRDYAMPDVSEEARQRAVELVTGQTG</sequence>
<evidence type="ECO:0000313" key="2">
    <source>
        <dbReference type="EMBL" id="EID56034.1"/>
    </source>
</evidence>
<organism evidence="2 3">
    <name type="scientific">Saccharomonospora xinjiangensis XJ-54</name>
    <dbReference type="NCBI Taxonomy" id="882086"/>
    <lineage>
        <taxon>Bacteria</taxon>
        <taxon>Bacillati</taxon>
        <taxon>Actinomycetota</taxon>
        <taxon>Actinomycetes</taxon>
        <taxon>Pseudonocardiales</taxon>
        <taxon>Pseudonocardiaceae</taxon>
        <taxon>Saccharomonospora</taxon>
    </lineage>
</organism>
<dbReference type="EMBL" id="JH636049">
    <property type="protein sequence ID" value="EID56034.1"/>
    <property type="molecule type" value="Genomic_DNA"/>
</dbReference>
<dbReference type="eggNOG" id="COG0457">
    <property type="taxonomic scope" value="Bacteria"/>
</dbReference>
<dbReference type="AlphaFoldDB" id="I0V7D1"/>
<dbReference type="RefSeq" id="WP_006240256.1">
    <property type="nucleotide sequence ID" value="NZ_JH636049.1"/>
</dbReference>
<proteinExistence type="predicted"/>
<feature type="compositionally biased region" description="Low complexity" evidence="1">
    <location>
        <begin position="153"/>
        <end position="162"/>
    </location>
</feature>
<dbReference type="InterPro" id="IPR036170">
    <property type="entry name" value="YezG-like_sf"/>
</dbReference>
<name>I0V7D1_9PSEU</name>
<dbReference type="HOGENOM" id="CLU_958577_0_0_11"/>
<feature type="region of interest" description="Disordered" evidence="1">
    <location>
        <begin position="145"/>
        <end position="168"/>
    </location>
</feature>
<accession>I0V7D1</accession>
<dbReference type="Proteomes" id="UP000004691">
    <property type="component" value="Unassembled WGS sequence"/>
</dbReference>
<dbReference type="STRING" id="882086.SacxiDRAFT_3842"/>
<dbReference type="SUPFAM" id="SSF160424">
    <property type="entry name" value="BH3703-like"/>
    <property type="match status" value="1"/>
</dbReference>
<evidence type="ECO:0000313" key="3">
    <source>
        <dbReference type="Proteomes" id="UP000004691"/>
    </source>
</evidence>
<gene>
    <name evidence="2" type="ORF">SacxiDRAFT_3842</name>
</gene>
<reference evidence="2 3" key="1">
    <citation type="submission" date="2012-01" db="EMBL/GenBank/DDBJ databases">
        <title>Improved High-Quality Draft sequence of Saccharomonospora xinjiangensis XJ-54.</title>
        <authorList>
            <consortium name="US DOE Joint Genome Institute"/>
            <person name="Lucas S."/>
            <person name="Han J."/>
            <person name="Lapidus A."/>
            <person name="Cheng J.-F."/>
            <person name="Goodwin L."/>
            <person name="Pitluck S."/>
            <person name="Peters L."/>
            <person name="Mikhailova N."/>
            <person name="Teshima H."/>
            <person name="Detter J.C."/>
            <person name="Han C."/>
            <person name="Tapia R."/>
            <person name="Land M."/>
            <person name="Hauser L."/>
            <person name="Kyrpides N."/>
            <person name="Ivanova N."/>
            <person name="Pagani I."/>
            <person name="Brambilla E.-M."/>
            <person name="Klenk H.-P."/>
            <person name="Woyke T."/>
        </authorList>
    </citation>
    <scope>NUCLEOTIDE SEQUENCE [LARGE SCALE GENOMIC DNA]</scope>
    <source>
        <strain evidence="2 3">XJ-54</strain>
    </source>
</reference>
<evidence type="ECO:0000256" key="1">
    <source>
        <dbReference type="SAM" id="MobiDB-lite"/>
    </source>
</evidence>